<dbReference type="Pfam" id="PF10003">
    <property type="entry name" value="DUF2244"/>
    <property type="match status" value="1"/>
</dbReference>
<evidence type="ECO:0000256" key="1">
    <source>
        <dbReference type="SAM" id="Phobius"/>
    </source>
</evidence>
<dbReference type="AlphaFoldDB" id="A0A418WJD9"/>
<evidence type="ECO:0000313" key="3">
    <source>
        <dbReference type="Proteomes" id="UP000284605"/>
    </source>
</evidence>
<keyword evidence="1" id="KW-1133">Transmembrane helix</keyword>
<organism evidence="2 3">
    <name type="scientific">Oleomonas cavernae</name>
    <dbReference type="NCBI Taxonomy" id="2320859"/>
    <lineage>
        <taxon>Bacteria</taxon>
        <taxon>Pseudomonadati</taxon>
        <taxon>Pseudomonadota</taxon>
        <taxon>Alphaproteobacteria</taxon>
        <taxon>Acetobacterales</taxon>
        <taxon>Acetobacteraceae</taxon>
        <taxon>Oleomonas</taxon>
    </lineage>
</organism>
<sequence length="162" mass="18563">MEIDRLWFDAVLHPHRALGPRGFLILMLAIAAVSFATGMVFVILGAWPVFGFFGLDVVLLWFAFRANFRSARQFERVRLTDRLLTIERVAANGRARSWQFEPSWARIDIDEELEEMAELAIASHGRRFVFARFLSPCERIDLARALRQAMAQRRANLTTAAP</sequence>
<keyword evidence="1" id="KW-0472">Membrane</keyword>
<protein>
    <submittedName>
        <fullName evidence="2">DUF2244 domain-containing protein</fullName>
    </submittedName>
</protein>
<keyword evidence="3" id="KW-1185">Reference proteome</keyword>
<feature type="transmembrane region" description="Helical" evidence="1">
    <location>
        <begin position="50"/>
        <end position="68"/>
    </location>
</feature>
<proteinExistence type="predicted"/>
<dbReference type="Proteomes" id="UP000284605">
    <property type="component" value="Unassembled WGS sequence"/>
</dbReference>
<dbReference type="InterPro" id="IPR019253">
    <property type="entry name" value="DUF2244_TM"/>
</dbReference>
<reference evidence="2 3" key="1">
    <citation type="submission" date="2018-09" db="EMBL/GenBank/DDBJ databases">
        <authorList>
            <person name="Zhu H."/>
        </authorList>
    </citation>
    <scope>NUCLEOTIDE SEQUENCE [LARGE SCALE GENOMIC DNA]</scope>
    <source>
        <strain evidence="2 3">K1W22B-8</strain>
    </source>
</reference>
<evidence type="ECO:0000313" key="2">
    <source>
        <dbReference type="EMBL" id="RJF90166.1"/>
    </source>
</evidence>
<dbReference type="InterPro" id="IPR016990">
    <property type="entry name" value="UCP032162_TM"/>
</dbReference>
<dbReference type="EMBL" id="QYUK01000011">
    <property type="protein sequence ID" value="RJF90166.1"/>
    <property type="molecule type" value="Genomic_DNA"/>
</dbReference>
<gene>
    <name evidence="2" type="ORF">D3874_24250</name>
</gene>
<feature type="transmembrane region" description="Helical" evidence="1">
    <location>
        <begin position="23"/>
        <end position="44"/>
    </location>
</feature>
<comment type="caution">
    <text evidence="2">The sequence shown here is derived from an EMBL/GenBank/DDBJ whole genome shotgun (WGS) entry which is preliminary data.</text>
</comment>
<accession>A0A418WJD9</accession>
<keyword evidence="1" id="KW-0812">Transmembrane</keyword>
<name>A0A418WJD9_9PROT</name>
<dbReference type="PIRSF" id="PIRSF032162">
    <property type="entry name" value="UCP032162_imp"/>
    <property type="match status" value="1"/>
</dbReference>
<dbReference type="OrthoDB" id="9808190at2"/>